<reference evidence="2 3" key="1">
    <citation type="submission" date="2010-02" db="EMBL/GenBank/DDBJ databases">
        <authorList>
            <person name="Weinstock G."/>
            <person name="Sodergren E."/>
            <person name="Clifton S."/>
            <person name="Fulton L."/>
            <person name="Fulton B."/>
            <person name="Courtney L."/>
            <person name="Fronick C."/>
            <person name="Harrison M."/>
            <person name="Strong C."/>
            <person name="Farmer C."/>
            <person name="Delahaunty K."/>
            <person name="Markovic C."/>
            <person name="Hall O."/>
            <person name="Minx P."/>
            <person name="Tomlinson C."/>
            <person name="Mitreva M."/>
            <person name="Nelson J."/>
            <person name="Hou S."/>
            <person name="Wollam A."/>
            <person name="Pepin K.H."/>
            <person name="Johnson M."/>
            <person name="Bhonagiri V."/>
            <person name="Zhang X."/>
            <person name="Suruliraj S."/>
            <person name="Warren W."/>
            <person name="Chinwalla A."/>
            <person name="Mardis E.R."/>
            <person name="Wilson R.K."/>
        </authorList>
    </citation>
    <scope>NUCLEOTIDE SEQUENCE [LARGE SCALE GENOMIC DNA]</scope>
    <source>
        <strain evidence="2 3">DSM 2876</strain>
    </source>
</reference>
<keyword evidence="1" id="KW-1133">Transmembrane helix</keyword>
<comment type="caution">
    <text evidence="2">The sequence shown here is derived from an EMBL/GenBank/DDBJ whole genome shotgun (WGS) entry which is preliminary data.</text>
</comment>
<keyword evidence="3" id="KW-1185">Reference proteome</keyword>
<dbReference type="GeneID" id="98918066"/>
<sequence length="49" mass="5167">MMKIISSVIVGIILLALVFLVIRSMVRDKKAGKGICGGDCSACKGCHCK</sequence>
<feature type="transmembrane region" description="Helical" evidence="1">
    <location>
        <begin position="6"/>
        <end position="26"/>
    </location>
</feature>
<proteinExistence type="predicted"/>
<dbReference type="RefSeq" id="WP_005603462.1">
    <property type="nucleotide sequence ID" value="NZ_GG663524.1"/>
</dbReference>
<name>D4S0U1_9FIRM</name>
<dbReference type="HOGENOM" id="CLU_197468_2_0_9"/>
<dbReference type="Pfam" id="PF12669">
    <property type="entry name" value="FeoB_associated"/>
    <property type="match status" value="1"/>
</dbReference>
<organism evidence="2 3">
    <name type="scientific">Eshraghiella crossota DSM 2876</name>
    <dbReference type="NCBI Taxonomy" id="511680"/>
    <lineage>
        <taxon>Bacteria</taxon>
        <taxon>Bacillati</taxon>
        <taxon>Bacillota</taxon>
        <taxon>Clostridia</taxon>
        <taxon>Lachnospirales</taxon>
        <taxon>Lachnospiraceae</taxon>
        <taxon>Eshraghiella</taxon>
    </lineage>
</organism>
<evidence type="ECO:0000256" key="1">
    <source>
        <dbReference type="SAM" id="Phobius"/>
    </source>
</evidence>
<keyword evidence="1" id="KW-0472">Membrane</keyword>
<protein>
    <recommendedName>
        <fullName evidence="4">FeoB-associated Cys-rich membrane protein</fullName>
    </recommendedName>
</protein>
<evidence type="ECO:0000313" key="2">
    <source>
        <dbReference type="EMBL" id="EFF68439.1"/>
    </source>
</evidence>
<keyword evidence="1" id="KW-0812">Transmembrane</keyword>
<dbReference type="AlphaFoldDB" id="D4S0U1"/>
<dbReference type="Proteomes" id="UP000006238">
    <property type="component" value="Unassembled WGS sequence"/>
</dbReference>
<gene>
    <name evidence="2" type="ORF">BUTYVIB_01711</name>
</gene>
<accession>D4S0U1</accession>
<evidence type="ECO:0000313" key="3">
    <source>
        <dbReference type="Proteomes" id="UP000006238"/>
    </source>
</evidence>
<dbReference type="EMBL" id="ABWN01000030">
    <property type="protein sequence ID" value="EFF68439.1"/>
    <property type="molecule type" value="Genomic_DNA"/>
</dbReference>
<evidence type="ECO:0008006" key="4">
    <source>
        <dbReference type="Google" id="ProtNLM"/>
    </source>
</evidence>